<organism evidence="1 3">
    <name type="scientific">Clostridium neonatale</name>
    <dbReference type="NCBI Taxonomy" id="137838"/>
    <lineage>
        <taxon>Bacteria</taxon>
        <taxon>Bacillati</taxon>
        <taxon>Bacillota</taxon>
        <taxon>Clostridia</taxon>
        <taxon>Eubacteriales</taxon>
        <taxon>Clostridiaceae</taxon>
        <taxon>Clostridium</taxon>
    </lineage>
</organism>
<keyword evidence="1" id="KW-0436">Ligase</keyword>
<sequence>MEESKLYLNGEIELKDVRAKDNIRAQKIIEYVKKNSIFYAKHLNNRDGARSEIEALDGIPFTTKSDLREVGTDVCSLSFDEIATYYETTGTTGKPTPCPRAAIDVETSGAYVKNALKNIYEYTFGTTNALTAIMGPSELYAFGDTYGEACRSLNIPFVRLWPESPRVGLAKAADLITKLQVKSLICSPAIALALARYYKSIGIDPKKTSVKEILMLGELCTPEMLSNISKIWLAHCTHGLYGSQEVHAVATGCTCGKLHLSETNYIAEIIPIEGIDSEVGELCLTMLVPGAKPLIRFRTGDLACIYNTEDCKCGNKSRLIRVFGRVDDITTIAGRKMLPAQIESAVLRIADGIDGYQVDIRTGSDGSDELEVSIVSELLNKSLAQIEQQLSDYFRVKVKVSMPEKLDPRTETGAYVSWKHARIRDWR</sequence>
<dbReference type="Proteomes" id="UP001189143">
    <property type="component" value="Unassembled WGS sequence"/>
</dbReference>
<reference evidence="1" key="1">
    <citation type="submission" date="2021-10" db="EMBL/GenBank/DDBJ databases">
        <authorList>
            <person name="Mesa V."/>
        </authorList>
    </citation>
    <scope>NUCLEOTIDE SEQUENCE</scope>
    <source>
        <strain evidence="1">CC3_PB</strain>
    </source>
</reference>
<dbReference type="Gene3D" id="3.30.300.30">
    <property type="match status" value="1"/>
</dbReference>
<dbReference type="RefSeq" id="WP_210886881.1">
    <property type="nucleotide sequence ID" value="NZ_CAKJVE010000001.1"/>
</dbReference>
<name>A0AA86JWB4_9CLOT</name>
<dbReference type="InterPro" id="IPR042099">
    <property type="entry name" value="ANL_N_sf"/>
</dbReference>
<dbReference type="Gene3D" id="3.40.50.12780">
    <property type="entry name" value="N-terminal domain of ligase-like"/>
    <property type="match status" value="1"/>
</dbReference>
<protein>
    <submittedName>
        <fullName evidence="1">Phenylacetate-CoA ligase</fullName>
        <ecNumber evidence="2">6.2.1.30</ecNumber>
    </submittedName>
</protein>
<dbReference type="PANTHER" id="PTHR43845">
    <property type="entry name" value="BLR5969 PROTEIN"/>
    <property type="match status" value="1"/>
</dbReference>
<evidence type="ECO:0000313" key="3">
    <source>
        <dbReference type="Proteomes" id="UP000789738"/>
    </source>
</evidence>
<evidence type="ECO:0000313" key="2">
    <source>
        <dbReference type="EMBL" id="CAI3681402.1"/>
    </source>
</evidence>
<comment type="caution">
    <text evidence="1">The sequence shown here is derived from an EMBL/GenBank/DDBJ whole genome shotgun (WGS) entry which is preliminary data.</text>
</comment>
<dbReference type="PANTHER" id="PTHR43845:SF1">
    <property type="entry name" value="BLR5969 PROTEIN"/>
    <property type="match status" value="1"/>
</dbReference>
<dbReference type="EMBL" id="CAKJVE010000001">
    <property type="protein sequence ID" value="CAG9701480.1"/>
    <property type="molecule type" value="Genomic_DNA"/>
</dbReference>
<dbReference type="GO" id="GO:0047475">
    <property type="term" value="F:phenylacetate-CoA ligase activity"/>
    <property type="evidence" value="ECO:0007669"/>
    <property type="project" value="UniProtKB-EC"/>
</dbReference>
<proteinExistence type="predicted"/>
<reference evidence="2" key="2">
    <citation type="submission" date="2022-10" db="EMBL/GenBank/DDBJ databases">
        <authorList>
            <person name="Aires J."/>
            <person name="Mesa V."/>
        </authorList>
    </citation>
    <scope>NUCLEOTIDE SEQUENCE</scope>
    <source>
        <strain evidence="2">Clostridium neonatale JD116</strain>
    </source>
</reference>
<dbReference type="SUPFAM" id="SSF56801">
    <property type="entry name" value="Acetyl-CoA synthetase-like"/>
    <property type="match status" value="1"/>
</dbReference>
<accession>A0AA86JWB4</accession>
<dbReference type="AlphaFoldDB" id="A0AA86JWB4"/>
<dbReference type="Proteomes" id="UP000789738">
    <property type="component" value="Unassembled WGS sequence"/>
</dbReference>
<dbReference type="EMBL" id="CAMTCP010000277">
    <property type="protein sequence ID" value="CAI3681402.1"/>
    <property type="molecule type" value="Genomic_DNA"/>
</dbReference>
<evidence type="ECO:0000313" key="1">
    <source>
        <dbReference type="EMBL" id="CAG9701480.1"/>
    </source>
</evidence>
<dbReference type="EC" id="6.2.1.30" evidence="2"/>
<gene>
    <name evidence="2" type="ORF">CNEO2_760007</name>
    <name evidence="1" type="ORF">CNEO_10014</name>
</gene>
<dbReference type="InterPro" id="IPR045851">
    <property type="entry name" value="AMP-bd_C_sf"/>
</dbReference>